<feature type="chain" id="PRO_5011687636" evidence="11">
    <location>
        <begin position="26"/>
        <end position="359"/>
    </location>
</feature>
<dbReference type="SMART" id="SM00062">
    <property type="entry name" value="PBPb"/>
    <property type="match status" value="1"/>
</dbReference>
<dbReference type="Proteomes" id="UP000198851">
    <property type="component" value="Unassembled WGS sequence"/>
</dbReference>
<sequence>MKIISMIAMTIITFLSSFSASTAQTQDPLIFATVDRPPFAMLETESGVPEGFSIDLMTAIADEIGRDLTFAPAESFGAMLDAVKSGSVDGGIANISITASREAEMDFSQPIFESGIQILMPAEVSTFGQIGGLLTREIGTAILVALGLLFGGGMMMWVFERRHQPYFDRPAKDALFPSFWWALNLVVNGGFEERMPQSKPGRFFAVILVVASLFVVSVFVATITAAVTVEALQDNVDSINDLDRRNVGTVVGSTSADFLNQRDIRFTGYISPQKMLMDFDAGIIDSVVFDGPILAYHVSANPKSKARVIERVYRPENYGIALPTDSAMREEIDQALLTIREDGTYDALVKRWFGANFRY</sequence>
<evidence type="ECO:0000259" key="12">
    <source>
        <dbReference type="SMART" id="SM00062"/>
    </source>
</evidence>
<evidence type="ECO:0000256" key="5">
    <source>
        <dbReference type="ARBA" id="ARBA00023065"/>
    </source>
</evidence>
<accession>A0A1I4DEU3</accession>
<dbReference type="Gene3D" id="3.40.190.10">
    <property type="entry name" value="Periplasmic binding protein-like II"/>
    <property type="match status" value="3"/>
</dbReference>
<dbReference type="SMART" id="SM00079">
    <property type="entry name" value="PBPe"/>
    <property type="match status" value="1"/>
</dbReference>
<evidence type="ECO:0000256" key="11">
    <source>
        <dbReference type="SAM" id="SignalP"/>
    </source>
</evidence>
<evidence type="ECO:0000259" key="13">
    <source>
        <dbReference type="SMART" id="SM00079"/>
    </source>
</evidence>
<dbReference type="InterPro" id="IPR001638">
    <property type="entry name" value="Solute-binding_3/MltF_N"/>
</dbReference>
<dbReference type="OrthoDB" id="9768183at2"/>
<evidence type="ECO:0000256" key="4">
    <source>
        <dbReference type="ARBA" id="ARBA00022989"/>
    </source>
</evidence>
<keyword evidence="9" id="KW-0407">Ion channel</keyword>
<dbReference type="InterPro" id="IPR001320">
    <property type="entry name" value="Iontro_rcpt_C"/>
</dbReference>
<keyword evidence="6 10" id="KW-0472">Membrane</keyword>
<feature type="transmembrane region" description="Helical" evidence="10">
    <location>
        <begin position="203"/>
        <end position="227"/>
    </location>
</feature>
<feature type="transmembrane region" description="Helical" evidence="10">
    <location>
        <begin position="138"/>
        <end position="159"/>
    </location>
</feature>
<evidence type="ECO:0000313" key="14">
    <source>
        <dbReference type="EMBL" id="SFK90391.1"/>
    </source>
</evidence>
<keyword evidence="7" id="KW-0675">Receptor</keyword>
<feature type="domain" description="Ionotropic glutamate receptor C-terminal" evidence="13">
    <location>
        <begin position="28"/>
        <end position="355"/>
    </location>
</feature>
<proteinExistence type="predicted"/>
<keyword evidence="15" id="KW-1185">Reference proteome</keyword>
<dbReference type="Gene3D" id="1.10.287.70">
    <property type="match status" value="1"/>
</dbReference>
<reference evidence="15" key="1">
    <citation type="submission" date="2016-10" db="EMBL/GenBank/DDBJ databases">
        <authorList>
            <person name="Varghese N."/>
            <person name="Submissions S."/>
        </authorList>
    </citation>
    <scope>NUCLEOTIDE SEQUENCE [LARGE SCALE GENOMIC DNA]</scope>
    <source>
        <strain evidence="15">DSM 28453</strain>
    </source>
</reference>
<dbReference type="Pfam" id="PF00060">
    <property type="entry name" value="Lig_chan"/>
    <property type="match status" value="1"/>
</dbReference>
<feature type="domain" description="Solute-binding protein family 3/N-terminal" evidence="12">
    <location>
        <begin position="28"/>
        <end position="356"/>
    </location>
</feature>
<evidence type="ECO:0000313" key="15">
    <source>
        <dbReference type="Proteomes" id="UP000198851"/>
    </source>
</evidence>
<keyword evidence="5" id="KW-0406">Ion transport</keyword>
<keyword evidence="2" id="KW-0813">Transport</keyword>
<evidence type="ECO:0000256" key="6">
    <source>
        <dbReference type="ARBA" id="ARBA00023136"/>
    </source>
</evidence>
<protein>
    <submittedName>
        <fullName evidence="14">Amino acid ABC transporter substrate-binding protein, PAAT family (TC 3.A.1.3.-)</fullName>
    </submittedName>
</protein>
<evidence type="ECO:0000256" key="9">
    <source>
        <dbReference type="ARBA" id="ARBA00023303"/>
    </source>
</evidence>
<evidence type="ECO:0000256" key="8">
    <source>
        <dbReference type="ARBA" id="ARBA00023180"/>
    </source>
</evidence>
<dbReference type="AlphaFoldDB" id="A0A1I4DEU3"/>
<evidence type="ECO:0000256" key="2">
    <source>
        <dbReference type="ARBA" id="ARBA00022448"/>
    </source>
</evidence>
<keyword evidence="3 10" id="KW-0812">Transmembrane</keyword>
<keyword evidence="8" id="KW-0325">Glycoprotein</keyword>
<comment type="subcellular location">
    <subcellularLocation>
        <location evidence="1">Membrane</location>
        <topology evidence="1">Multi-pass membrane protein</topology>
    </subcellularLocation>
</comment>
<keyword evidence="11" id="KW-0732">Signal</keyword>
<dbReference type="GO" id="GO:0015276">
    <property type="term" value="F:ligand-gated monoatomic ion channel activity"/>
    <property type="evidence" value="ECO:0007669"/>
    <property type="project" value="InterPro"/>
</dbReference>
<feature type="signal peptide" evidence="11">
    <location>
        <begin position="1"/>
        <end position="25"/>
    </location>
</feature>
<evidence type="ECO:0000256" key="3">
    <source>
        <dbReference type="ARBA" id="ARBA00022692"/>
    </source>
</evidence>
<evidence type="ECO:0000256" key="1">
    <source>
        <dbReference type="ARBA" id="ARBA00004141"/>
    </source>
</evidence>
<dbReference type="STRING" id="1280847.SAMN04488036_10332"/>
<dbReference type="SUPFAM" id="SSF81324">
    <property type="entry name" value="Voltage-gated potassium channels"/>
    <property type="match status" value="1"/>
</dbReference>
<evidence type="ECO:0000256" key="7">
    <source>
        <dbReference type="ARBA" id="ARBA00023170"/>
    </source>
</evidence>
<evidence type="ECO:0000256" key="10">
    <source>
        <dbReference type="SAM" id="Phobius"/>
    </source>
</evidence>
<name>A0A1I4DEU3_9RHOB</name>
<dbReference type="PANTHER" id="PTHR18966">
    <property type="entry name" value="IONOTROPIC GLUTAMATE RECEPTOR"/>
    <property type="match status" value="1"/>
</dbReference>
<dbReference type="GO" id="GO:0016020">
    <property type="term" value="C:membrane"/>
    <property type="evidence" value="ECO:0007669"/>
    <property type="project" value="UniProtKB-SubCell"/>
</dbReference>
<dbReference type="SUPFAM" id="SSF53850">
    <property type="entry name" value="Periplasmic binding protein-like II"/>
    <property type="match status" value="1"/>
</dbReference>
<organism evidence="14 15">
    <name type="scientific">Shimia haliotis</name>
    <dbReference type="NCBI Taxonomy" id="1280847"/>
    <lineage>
        <taxon>Bacteria</taxon>
        <taxon>Pseudomonadati</taxon>
        <taxon>Pseudomonadota</taxon>
        <taxon>Alphaproteobacteria</taxon>
        <taxon>Rhodobacterales</taxon>
        <taxon>Roseobacteraceae</taxon>
    </lineage>
</organism>
<dbReference type="InterPro" id="IPR015683">
    <property type="entry name" value="Ionotropic_Glu_rcpt"/>
</dbReference>
<gene>
    <name evidence="14" type="ORF">SAMN04488036_10332</name>
</gene>
<dbReference type="RefSeq" id="WP_093322924.1">
    <property type="nucleotide sequence ID" value="NZ_FOSZ01000003.1"/>
</dbReference>
<dbReference type="Pfam" id="PF00497">
    <property type="entry name" value="SBP_bac_3"/>
    <property type="match status" value="1"/>
</dbReference>
<keyword evidence="4 10" id="KW-1133">Transmembrane helix</keyword>
<dbReference type="EMBL" id="FOSZ01000003">
    <property type="protein sequence ID" value="SFK90391.1"/>
    <property type="molecule type" value="Genomic_DNA"/>
</dbReference>